<sequence length="231" mass="25013">MKQFIFDKVTRRCIGCVEGVFDGYNGQGLLVDADHISPDVATDDMGGLYLSDDGVTVKQDKAAQLSQAKSGRKARVKAEAARLIEATAWKLERARERETAGWGTLAEVDAALAEREAIRRSSNAAEQALEALTDVASVQAFAWSVDVQVAAPRRLTHKQFMARFSDAEIQAMLKSFSDNSPLRTWWERFSLASDISLDDPATQTGVQALEDAGLIGKGRAAEVLGKAPAKA</sequence>
<comment type="caution">
    <text evidence="1">The sequence shown here is derived from an EMBL/GenBank/DDBJ whole genome shotgun (WGS) entry which is preliminary data.</text>
</comment>
<keyword evidence="2" id="KW-1185">Reference proteome</keyword>
<dbReference type="OrthoDB" id="8914081at2"/>
<dbReference type="RefSeq" id="WP_103904406.1">
    <property type="nucleotide sequence ID" value="NZ_PQWB01000164.1"/>
</dbReference>
<reference evidence="2" key="1">
    <citation type="submission" date="2018-02" db="EMBL/GenBank/DDBJ databases">
        <authorList>
            <person name="O'Hara-Hanley K."/>
            <person name="Soby S."/>
        </authorList>
    </citation>
    <scope>NUCLEOTIDE SEQUENCE [LARGE SCALE GENOMIC DNA]</scope>
    <source>
        <strain evidence="2">MWU14-2602</strain>
    </source>
</reference>
<accession>A0A2S5DAR3</accession>
<organism evidence="1 2">
    <name type="scientific">Chromobacterium alticapitis</name>
    <dbReference type="NCBI Taxonomy" id="2073169"/>
    <lineage>
        <taxon>Bacteria</taxon>
        <taxon>Pseudomonadati</taxon>
        <taxon>Pseudomonadota</taxon>
        <taxon>Betaproteobacteria</taxon>
        <taxon>Neisseriales</taxon>
        <taxon>Chromobacteriaceae</taxon>
        <taxon>Chromobacterium</taxon>
    </lineage>
</organism>
<gene>
    <name evidence="1" type="ORF">C2I19_20310</name>
</gene>
<protein>
    <submittedName>
        <fullName evidence="1">Uncharacterized protein</fullName>
    </submittedName>
</protein>
<dbReference type="AlphaFoldDB" id="A0A2S5DAR3"/>
<evidence type="ECO:0000313" key="2">
    <source>
        <dbReference type="Proteomes" id="UP000237082"/>
    </source>
</evidence>
<evidence type="ECO:0000313" key="1">
    <source>
        <dbReference type="EMBL" id="POZ60169.1"/>
    </source>
</evidence>
<proteinExistence type="predicted"/>
<name>A0A2S5DAR3_9NEIS</name>
<dbReference type="EMBL" id="PQWB01000164">
    <property type="protein sequence ID" value="POZ60169.1"/>
    <property type="molecule type" value="Genomic_DNA"/>
</dbReference>
<dbReference type="Proteomes" id="UP000237082">
    <property type="component" value="Unassembled WGS sequence"/>
</dbReference>